<comment type="catalytic activity">
    <reaction evidence="11">
        <text>O-phospho-D-serine + H2O = D-serine + phosphate</text>
        <dbReference type="Rhea" id="RHEA:24873"/>
        <dbReference type="ChEBI" id="CHEBI:15377"/>
        <dbReference type="ChEBI" id="CHEBI:35247"/>
        <dbReference type="ChEBI" id="CHEBI:43474"/>
        <dbReference type="ChEBI" id="CHEBI:58680"/>
        <dbReference type="EC" id="3.1.3.3"/>
    </reaction>
</comment>
<proteinExistence type="inferred from homology"/>
<dbReference type="GO" id="GO:0005737">
    <property type="term" value="C:cytoplasm"/>
    <property type="evidence" value="ECO:0007669"/>
    <property type="project" value="TreeGrafter"/>
</dbReference>
<keyword evidence="9" id="KW-0718">Serine biosynthesis</keyword>
<evidence type="ECO:0000256" key="1">
    <source>
        <dbReference type="ARBA" id="ARBA00001946"/>
    </source>
</evidence>
<dbReference type="InterPro" id="IPR023214">
    <property type="entry name" value="HAD_sf"/>
</dbReference>
<evidence type="ECO:0000256" key="5">
    <source>
        <dbReference type="ARBA" id="ARBA00022605"/>
    </source>
</evidence>
<keyword evidence="6" id="KW-0479">Metal-binding</keyword>
<comment type="caution">
    <text evidence="12">The sequence shown here is derived from an EMBL/GenBank/DDBJ whole genome shotgun (WGS) entry which is preliminary data.</text>
</comment>
<accession>A0A6G4U5H8</accession>
<evidence type="ECO:0000256" key="6">
    <source>
        <dbReference type="ARBA" id="ARBA00022723"/>
    </source>
</evidence>
<dbReference type="Pfam" id="PF12710">
    <property type="entry name" value="HAD"/>
    <property type="match status" value="1"/>
</dbReference>
<dbReference type="AlphaFoldDB" id="A0A6G4U5H8"/>
<dbReference type="GO" id="GO:0036424">
    <property type="term" value="F:L-phosphoserine phosphatase activity"/>
    <property type="evidence" value="ECO:0007669"/>
    <property type="project" value="TreeGrafter"/>
</dbReference>
<comment type="pathway">
    <text evidence="2">Amino-acid biosynthesis; L-serine biosynthesis; L-serine from 3-phospho-D-glycerate: step 3/3.</text>
</comment>
<dbReference type="GO" id="GO:0000287">
    <property type="term" value="F:magnesium ion binding"/>
    <property type="evidence" value="ECO:0007669"/>
    <property type="project" value="TreeGrafter"/>
</dbReference>
<dbReference type="GO" id="GO:0006564">
    <property type="term" value="P:L-serine biosynthetic process"/>
    <property type="evidence" value="ECO:0007669"/>
    <property type="project" value="UniProtKB-KW"/>
</dbReference>
<protein>
    <recommendedName>
        <fullName evidence="4">phosphoserine phosphatase</fullName>
        <ecNumber evidence="4">3.1.3.3</ecNumber>
    </recommendedName>
</protein>
<dbReference type="PANTHER" id="PTHR43344">
    <property type="entry name" value="PHOSPHOSERINE PHOSPHATASE"/>
    <property type="match status" value="1"/>
</dbReference>
<dbReference type="InterPro" id="IPR050582">
    <property type="entry name" value="HAD-like_SerB"/>
</dbReference>
<dbReference type="EC" id="3.1.3.3" evidence="4"/>
<evidence type="ECO:0000256" key="3">
    <source>
        <dbReference type="ARBA" id="ARBA00009184"/>
    </source>
</evidence>
<keyword evidence="5" id="KW-0028">Amino-acid biosynthesis</keyword>
<dbReference type="RefSeq" id="WP_165240560.1">
    <property type="nucleotide sequence ID" value="NZ_JAAKZV010000133.1"/>
</dbReference>
<dbReference type="NCBIfam" id="TIGR01488">
    <property type="entry name" value="HAD-SF-IB"/>
    <property type="match status" value="1"/>
</dbReference>
<evidence type="ECO:0000256" key="7">
    <source>
        <dbReference type="ARBA" id="ARBA00022801"/>
    </source>
</evidence>
<evidence type="ECO:0000256" key="9">
    <source>
        <dbReference type="ARBA" id="ARBA00023299"/>
    </source>
</evidence>
<comment type="cofactor">
    <cofactor evidence="1">
        <name>Mg(2+)</name>
        <dbReference type="ChEBI" id="CHEBI:18420"/>
    </cofactor>
</comment>
<dbReference type="Proteomes" id="UP000481583">
    <property type="component" value="Unassembled WGS sequence"/>
</dbReference>
<dbReference type="EMBL" id="JAAKZV010000133">
    <property type="protein sequence ID" value="NGN67262.1"/>
    <property type="molecule type" value="Genomic_DNA"/>
</dbReference>
<name>A0A6G4U5H8_9ACTN</name>
<keyword evidence="8" id="KW-0460">Magnesium</keyword>
<keyword evidence="7" id="KW-0378">Hydrolase</keyword>
<sequence>MISALDIAGAVFIDIDGTLVPHPGSAVYVSRYLGCEDAMAEAEAAYAAGKLSNPEVAEADARTWAGFSEKEIDAWLEGVPLVDGIAETVHWCRANRLEPVLTTLAWQHIGAHLARRFGIGAYCGPQLDTAEGHFTGRVRASFDEYGKRDFALRHAAQRGLTPRDCAAIGDSRSDLPLFAEVGLAVAFNADAQARAAANTAVDGPDLRAVLPAIAGWLAGT</sequence>
<reference evidence="12 13" key="1">
    <citation type="submission" date="2020-02" db="EMBL/GenBank/DDBJ databases">
        <title>Whole-genome analyses of novel actinobacteria.</title>
        <authorList>
            <person name="Sahin N."/>
        </authorList>
    </citation>
    <scope>NUCLEOTIDE SEQUENCE [LARGE SCALE GENOMIC DNA]</scope>
    <source>
        <strain evidence="12 13">A7024</strain>
    </source>
</reference>
<dbReference type="InterPro" id="IPR036412">
    <property type="entry name" value="HAD-like_sf"/>
</dbReference>
<gene>
    <name evidence="12" type="ORF">G5C51_25565</name>
</gene>
<evidence type="ECO:0000256" key="11">
    <source>
        <dbReference type="ARBA" id="ARBA00048523"/>
    </source>
</evidence>
<organism evidence="12 13">
    <name type="scientific">Streptomyces coryli</name>
    <dbReference type="NCBI Taxonomy" id="1128680"/>
    <lineage>
        <taxon>Bacteria</taxon>
        <taxon>Bacillati</taxon>
        <taxon>Actinomycetota</taxon>
        <taxon>Actinomycetes</taxon>
        <taxon>Kitasatosporales</taxon>
        <taxon>Streptomycetaceae</taxon>
        <taxon>Streptomyces</taxon>
    </lineage>
</organism>
<comment type="catalytic activity">
    <reaction evidence="10">
        <text>O-phospho-L-serine + H2O = L-serine + phosphate</text>
        <dbReference type="Rhea" id="RHEA:21208"/>
        <dbReference type="ChEBI" id="CHEBI:15377"/>
        <dbReference type="ChEBI" id="CHEBI:33384"/>
        <dbReference type="ChEBI" id="CHEBI:43474"/>
        <dbReference type="ChEBI" id="CHEBI:57524"/>
        <dbReference type="EC" id="3.1.3.3"/>
    </reaction>
</comment>
<evidence type="ECO:0000256" key="10">
    <source>
        <dbReference type="ARBA" id="ARBA00048138"/>
    </source>
</evidence>
<dbReference type="PANTHER" id="PTHR43344:SF2">
    <property type="entry name" value="PHOSPHOSERINE PHOSPHATASE"/>
    <property type="match status" value="1"/>
</dbReference>
<evidence type="ECO:0000256" key="8">
    <source>
        <dbReference type="ARBA" id="ARBA00022842"/>
    </source>
</evidence>
<evidence type="ECO:0000313" key="13">
    <source>
        <dbReference type="Proteomes" id="UP000481583"/>
    </source>
</evidence>
<comment type="similarity">
    <text evidence="3">Belongs to the HAD-like hydrolase superfamily. SerB family.</text>
</comment>
<dbReference type="Gene3D" id="3.40.50.1000">
    <property type="entry name" value="HAD superfamily/HAD-like"/>
    <property type="match status" value="1"/>
</dbReference>
<evidence type="ECO:0000256" key="2">
    <source>
        <dbReference type="ARBA" id="ARBA00005135"/>
    </source>
</evidence>
<keyword evidence="13" id="KW-1185">Reference proteome</keyword>
<evidence type="ECO:0000256" key="4">
    <source>
        <dbReference type="ARBA" id="ARBA00012640"/>
    </source>
</evidence>
<dbReference type="SUPFAM" id="SSF56784">
    <property type="entry name" value="HAD-like"/>
    <property type="match status" value="1"/>
</dbReference>
<evidence type="ECO:0000313" key="12">
    <source>
        <dbReference type="EMBL" id="NGN67262.1"/>
    </source>
</evidence>